<dbReference type="Pfam" id="PF01381">
    <property type="entry name" value="HTH_3"/>
    <property type="match status" value="1"/>
</dbReference>
<reference evidence="2 3" key="1">
    <citation type="journal article" date="2015" name="Genome Announc.">
        <title>Genomes of Geoalkalibacter ferrihydriticus Z-0531T and Geoalkalibacter subterraneus Red1T, Two Haloalkaliphilic Metal-Reducing Deltaproteobacteria.</title>
        <authorList>
            <person name="Badalamenti J.P."/>
            <person name="Krajmalnik-Brown R."/>
            <person name="Torres C.I."/>
            <person name="Bond D.R."/>
        </authorList>
    </citation>
    <scope>NUCLEOTIDE SEQUENCE [LARGE SCALE GENOMIC DNA]</scope>
    <source>
        <strain evidence="2 3">Red1</strain>
        <plasmid evidence="3">Plasmid pGSUB1</plasmid>
    </source>
</reference>
<dbReference type="Gene3D" id="1.10.260.40">
    <property type="entry name" value="lambda repressor-like DNA-binding domains"/>
    <property type="match status" value="1"/>
</dbReference>
<dbReference type="InterPro" id="IPR001387">
    <property type="entry name" value="Cro/C1-type_HTH"/>
</dbReference>
<sequence length="193" mass="21850">MSELGELIHKLRTQEQPARSITDLAQLLGISASYLSQIEKGHKCPAPEIAEKLSKIYGQTEIQRRKIFESLLQRIIVFRYPQAQGLFARGEYPNPHFLKRVKKDLDTYVVPFEEIAENLGVSVDAFEDILEAEHPITREQIFLLARTLGQNPTEYLLLAGFMPYETMEVLIGAPNLLKTLAAAAQIVQQNKES</sequence>
<dbReference type="HOGENOM" id="CLU_1407009_0_0_7"/>
<dbReference type="Proteomes" id="UP000035036">
    <property type="component" value="Plasmid pGSUB1"/>
</dbReference>
<dbReference type="SMART" id="SM00530">
    <property type="entry name" value="HTH_XRE"/>
    <property type="match status" value="2"/>
</dbReference>
<dbReference type="SUPFAM" id="SSF47413">
    <property type="entry name" value="lambda repressor-like DNA-binding domains"/>
    <property type="match status" value="1"/>
</dbReference>
<dbReference type="InterPro" id="IPR010982">
    <property type="entry name" value="Lambda_DNA-bd_dom_sf"/>
</dbReference>
<organism evidence="2 3">
    <name type="scientific">Geoalkalibacter subterraneus</name>
    <dbReference type="NCBI Taxonomy" id="483547"/>
    <lineage>
        <taxon>Bacteria</taxon>
        <taxon>Pseudomonadati</taxon>
        <taxon>Thermodesulfobacteriota</taxon>
        <taxon>Desulfuromonadia</taxon>
        <taxon>Desulfuromonadales</taxon>
        <taxon>Geoalkalibacteraceae</taxon>
        <taxon>Geoalkalibacter</taxon>
    </lineage>
</organism>
<evidence type="ECO:0000313" key="3">
    <source>
        <dbReference type="Proteomes" id="UP000035036"/>
    </source>
</evidence>
<dbReference type="GO" id="GO:0003677">
    <property type="term" value="F:DNA binding"/>
    <property type="evidence" value="ECO:0007669"/>
    <property type="project" value="InterPro"/>
</dbReference>
<proteinExistence type="predicted"/>
<evidence type="ECO:0000313" key="2">
    <source>
        <dbReference type="EMBL" id="AJF08252.1"/>
    </source>
</evidence>
<dbReference type="PROSITE" id="PS50943">
    <property type="entry name" value="HTH_CROC1"/>
    <property type="match status" value="1"/>
</dbReference>
<dbReference type="EMBL" id="CP010312">
    <property type="protein sequence ID" value="AJF08252.1"/>
    <property type="molecule type" value="Genomic_DNA"/>
</dbReference>
<dbReference type="RefSeq" id="WP_040202904.1">
    <property type="nucleotide sequence ID" value="NZ_CP010312.1"/>
</dbReference>
<dbReference type="OrthoDB" id="70105at2"/>
<keyword evidence="2" id="KW-0614">Plasmid</keyword>
<dbReference type="KEGG" id="gsb:GSUB_17370"/>
<name>A0A0B5FJ97_9BACT</name>
<accession>A0A0B5FJ97</accession>
<geneLocation type="plasmid" evidence="2 3">
    <name>pGSUB1</name>
</geneLocation>
<feature type="domain" description="HTH cro/C1-type" evidence="1">
    <location>
        <begin position="20"/>
        <end position="64"/>
    </location>
</feature>
<dbReference type="CDD" id="cd00093">
    <property type="entry name" value="HTH_XRE"/>
    <property type="match status" value="1"/>
</dbReference>
<dbReference type="AlphaFoldDB" id="A0A0B5FJ97"/>
<keyword evidence="3" id="KW-1185">Reference proteome</keyword>
<gene>
    <name evidence="2" type="ORF">GSUB_17370</name>
</gene>
<protein>
    <recommendedName>
        <fullName evidence="1">HTH cro/C1-type domain-containing protein</fullName>
    </recommendedName>
</protein>
<evidence type="ECO:0000259" key="1">
    <source>
        <dbReference type="PROSITE" id="PS50943"/>
    </source>
</evidence>